<protein>
    <submittedName>
        <fullName evidence="1">Uncharacterized protein</fullName>
    </submittedName>
</protein>
<reference evidence="1 2" key="1">
    <citation type="submission" date="2022-08" db="EMBL/GenBank/DDBJ databases">
        <title>Paenibacillus endoradicis sp. nov., Paenibacillus radicibacter sp. nov and Paenibacillus pararadicis sp. nov., three cold-adapted plant growth-promoting bacteria isolated from root of Larix gmelinii in Great Khingan.</title>
        <authorList>
            <person name="Xue H."/>
        </authorList>
    </citation>
    <scope>NUCLEOTIDE SEQUENCE [LARGE SCALE GENOMIC DNA]</scope>
    <source>
        <strain evidence="1 2">N5-1-1-5</strain>
    </source>
</reference>
<evidence type="ECO:0000313" key="2">
    <source>
        <dbReference type="Proteomes" id="UP001300012"/>
    </source>
</evidence>
<accession>A0ABT1YS07</accession>
<sequence length="58" mass="6785">MDDQHKNFKDIHWDPTCYLWNEPGDWNRIKRIIAVGVLTARHPEPLTKHNKAGGNIHV</sequence>
<evidence type="ECO:0000313" key="1">
    <source>
        <dbReference type="EMBL" id="MCR8635083.1"/>
    </source>
</evidence>
<name>A0ABT1YS07_9BACL</name>
<comment type="caution">
    <text evidence="1">The sequence shown here is derived from an EMBL/GenBank/DDBJ whole genome shotgun (WGS) entry which is preliminary data.</text>
</comment>
<proteinExistence type="predicted"/>
<gene>
    <name evidence="1" type="ORF">NV381_28170</name>
</gene>
<dbReference type="EMBL" id="JANQBD010000024">
    <property type="protein sequence ID" value="MCR8635083.1"/>
    <property type="molecule type" value="Genomic_DNA"/>
</dbReference>
<organism evidence="1 2">
    <name type="scientific">Paenibacillus radicis</name>
    <name type="common">ex Xue et al. 2023</name>
    <dbReference type="NCBI Taxonomy" id="2972489"/>
    <lineage>
        <taxon>Bacteria</taxon>
        <taxon>Bacillati</taxon>
        <taxon>Bacillota</taxon>
        <taxon>Bacilli</taxon>
        <taxon>Bacillales</taxon>
        <taxon>Paenibacillaceae</taxon>
        <taxon>Paenibacillus</taxon>
    </lineage>
</organism>
<keyword evidence="2" id="KW-1185">Reference proteome</keyword>
<dbReference type="Proteomes" id="UP001300012">
    <property type="component" value="Unassembled WGS sequence"/>
</dbReference>